<evidence type="ECO:0000313" key="4">
    <source>
        <dbReference type="EMBL" id="BCR05572.1"/>
    </source>
</evidence>
<dbReference type="SUPFAM" id="SSF49265">
    <property type="entry name" value="Fibronectin type III"/>
    <property type="match status" value="1"/>
</dbReference>
<feature type="region of interest" description="Disordered" evidence="1">
    <location>
        <begin position="387"/>
        <end position="426"/>
    </location>
</feature>
<protein>
    <submittedName>
        <fullName evidence="4">C-type cytochrome</fullName>
    </submittedName>
</protein>
<dbReference type="PROSITE" id="PS50060">
    <property type="entry name" value="MAM_2"/>
    <property type="match status" value="1"/>
</dbReference>
<dbReference type="Pfam" id="PF09698">
    <property type="entry name" value="GSu_C4xC__C2xCH"/>
    <property type="match status" value="1"/>
</dbReference>
<feature type="chain" id="PRO_5047434279" evidence="2">
    <location>
        <begin position="36"/>
        <end position="2823"/>
    </location>
</feature>
<dbReference type="Proteomes" id="UP001319827">
    <property type="component" value="Chromosome"/>
</dbReference>
<feature type="domain" description="MAM" evidence="3">
    <location>
        <begin position="386"/>
        <end position="547"/>
    </location>
</feature>
<dbReference type="Gene3D" id="2.60.120.200">
    <property type="match status" value="2"/>
</dbReference>
<dbReference type="InterPro" id="IPR013320">
    <property type="entry name" value="ConA-like_dom_sf"/>
</dbReference>
<dbReference type="InterPro" id="IPR013783">
    <property type="entry name" value="Ig-like_fold"/>
</dbReference>
<evidence type="ECO:0000256" key="2">
    <source>
        <dbReference type="SAM" id="SignalP"/>
    </source>
</evidence>
<gene>
    <name evidence="4" type="ORF">DESUT3_26410</name>
</gene>
<keyword evidence="5" id="KW-1185">Reference proteome</keyword>
<dbReference type="InterPro" id="IPR010176">
    <property type="entry name" value="C4xCH_C2xCH_motif_GEOSU"/>
</dbReference>
<accession>A0ABM8HWT6</accession>
<evidence type="ECO:0000313" key="5">
    <source>
        <dbReference type="Proteomes" id="UP001319827"/>
    </source>
</evidence>
<evidence type="ECO:0000256" key="1">
    <source>
        <dbReference type="SAM" id="MobiDB-lite"/>
    </source>
</evidence>
<dbReference type="InterPro" id="IPR000998">
    <property type="entry name" value="MAM_dom"/>
</dbReference>
<proteinExistence type="predicted"/>
<feature type="region of interest" description="Disordered" evidence="1">
    <location>
        <begin position="2798"/>
        <end position="2823"/>
    </location>
</feature>
<dbReference type="InterPro" id="IPR036116">
    <property type="entry name" value="FN3_sf"/>
</dbReference>
<sequence>MREDVFASWWKRDCCILVGLFLALAILAGSATAWAASPVALLGSWSKTQQANLAFTPAAGSDRVILVAVTGEDANQAATVSSVTYGGQLVTPINSAVRGAGYSNIAWLGFCNETCISNASGNSIVVNTNVDNQYVVAAAAYANVDQTQPVFAHNANTSNSSTITASLNNADGNKVVYVVAFNGNQASSTPSTGFSNRVRHDAGGNSHTMVVDDRTATTSATPLSISTSSGSGSSRTAIVAVSLQQRLCAASAPTDLLAVAPHGGRVDLTWSYDGTNNDYYTIYRNGTPIGTSTSGSYADLAVTVSTGYNYTVKGFNQALNCESDASNTANVTTGPCAPTTGPITVDGGQLSGQVVNLTSLVSANGATVSTYTVSQLLAPELHELESFTSGDPQGWSAKWTTDNEGNPPGNRDLATGISTRSDGTGPATAPTGSFLYYEASDSATALARPAVRYLTHVGAFNANANELLVSFKYHMYGSQIGSLELQANSGSGWTTVWSKTGNQGNSWKSASVDLEALGYSSGNVSLRFKFAYGTGYLGDIALDEVLVHGPGRAGTVYFTGNATAAQSAATNGGSPWPDATTLRLDIFGADNCSTALNDVGTFDFYVDNTPPTVNSFTLPATAVSPISVLAFSVTDNIGVTGYLVTESPAAPAASNPGWQSTVPTHIRTASTGSVTFYAWAKDAAGNVSTSRSQVVTVSADGTAPTVDSFTMPDSSFSPIPVSAFFASDNSGVVAGYQVTESATPPAAGDAGWQANPPASVTTASTGSVTFYAWAKDEAGNVSAPATHVVTVKVDTNPPVVTFTIPGTSSSLTFNVSTYGAVDNVPDVASNTGVSGYMITESGVDADPSGPSDPRWLGAPPLKLTASTDGSRTFKAWAKDSAGNISAAVSRSITITLPATCDYDINPAGTYIEAENYTQMTAPSPWEWTVVTTPLADASGRTSSGGYLSTTVGGTGTTPNGSRTDYPVNFTSGGTYCIWIRALDAAGAGGGDSTFWGIDGSLVGTITQTADNQWSWDSDTQNGSNCTTVSSGPHTINLWPREAGQKTDGFFIATLDANADPSAGGIFTGDDDQTTTVAALGPKGVKLTVDPTCVDSSGGGAPGSGGGGSGYIDIPDGQTTNGNPINPENLYVTDLGAAVRQYRALGRESDGFNGFSLNSKWSKTDIGGNSTPAPSVVNEQLSLTGRGADIWGNSDAFAFLYQGGKSGSFTIDVKVDSVQPVNGWAKGGIMVRQSLANNSPHAMIVLTPDNGVSFQRRRLSGGTSYSTTAAGVSQPKWLRLKRTGNNFFGYYSNDGISWVLVGNDTVNMTDPVNIGLAVTSHTTAANCTAVFDNFMFMPASVSGMSETWNNTSSASPASIATTGWSDGDYALSVRGSGVEPETNTFSFSSCTDVTPSTITVHSGQTIGGSASSLNALFDHTGNVGTFHFQINGIDVLNPWNSYSVVPDGTSASVTLKVFGTDPDCGGKSLSASGTITVNNSCSDPDPSTITILTGQSTGGGSVDLTAMASTTGDVAAGGLTYKINGQVIGDPASWDSRSYGTTTPQAVTFEVSGTDPDCGNVITAVNLIEIDNACVYNPPSIKFAKDLDYVGPGRAIPFTVTVRNEDSFNCGASTLTVTMDGDSNLTNFDPSYFPDPSSITDAAFSVAGDKKSASITLAGRQSAQLELAVSAKAGAPEWNSNITTLRVSSDSGSDSETAETVVFLVSPITHNSVTTNSAKWGGTVDGDGNTVTQGNWGTSDDGSKYGNFDCLTCHEKGGPNVKWLRGAIDMPADSDDPTWGTSGLSSLTISFLDQRPGSDDWGNDDPLGTDAHPADSKIGAGRTGSTRACEVCHSVTMYHRYDTEADPDGAGPLTGQAVYNHFNDRDCTDCHRHSLGFTASCTGCHGNPPLEATLGGPNGLADIPGATGSTTPGTHYKHVVVLQYPCVYCHAGWRDVGEMPKVVGGKQDINHKFDVFGRQPADIDYATAITGHYTGQDGVSYEGVVTPTGQGTMTCENIYCHGGTDTMGGTNPQWNGNIACNSCHGTSATNTPPGYSHTTHVGKMGQACTVCHGDGTVNPLPGSNGHVNGSVGWDLTGAPNTGAAATYKGSTMGETGKFAPSAIYDGYGTCTNVACHYGTETPPWNSGPATCTTCHNNGTDNGTLTNAAPATGEHDAHMVAASGSLSEKMINAFINKCESCHGGGANTGTHPGHIGASHGTSPVDLADYVDFGGMTYDHGTETCTSLCHAANDPGIWGSHQPLSCEACHMAPYLGPTVVDPDNEGTGMAAQGFGSHLKVTKGETISTTTNWMTQCQKCHPYHTGGVEIPEPTTSWDNPGTATVESENMAMKLGLMFPVTGGIHLGGASTSGSTEADICWNCHGTDSQVNEWGYNYDTNGANFPETKITPDTTSPTGHTYWDDSGARGSYNYGYLYTSNHSSGTYNSANATSKWVDSNGWGHYRRDGYQHHNYPEAGYPDYILSRRITSVHSVNFDPAKQKSSVATAINGSGVVVPAAQEVPQNIRCSYCHDVHDLNKAMTDTAAGVFENSTGRPYLRGTWMGNPYAPDLPPLSNYETAYNTTYNDNTYNSNNRTFSSGYDTPRLFSNSQTSKMKGGYFIDANSNRPTTDPSYDSLEETAGICVVCHGKDVNNMDFYSNTTTTMWRTGQVNGHANSTLGGEGAAHANAMNIFDATRGQTNRVMAHQSGVAQGREWGKNRLEGGPFQNSSGMDKAFDTSNPTLNVTGWYGGTPNSDPSSKPAEYSTWYSANGIGTDGSGGGMAHSFTCSKCHSPHATGLPALLITNCLDKNVSSWALGSANPSVSQANNCHRKESTSTGWHKLAPAQ</sequence>
<reference evidence="4 5" key="2">
    <citation type="journal article" date="2021" name="Int. J. Syst. Evol. Microbiol.">
        <title>Isolation and Polyphasic Characterization of Desulfuromonas versatilis sp. Nov., an Electrogenic Bacteria Capable of Versatile Metabolism Isolated from a Graphene Oxide-Reducing Enrichment Culture.</title>
        <authorList>
            <person name="Xie L."/>
            <person name="Yoshida N."/>
            <person name="Ishii S."/>
            <person name="Meng L."/>
        </authorList>
    </citation>
    <scope>NUCLEOTIDE SEQUENCE [LARGE SCALE GENOMIC DNA]</scope>
    <source>
        <strain evidence="4 5">NIT-T3</strain>
    </source>
</reference>
<dbReference type="SMART" id="SM00137">
    <property type="entry name" value="MAM"/>
    <property type="match status" value="1"/>
</dbReference>
<name>A0ABM8HWT6_9BACT</name>
<dbReference type="NCBIfam" id="TIGR01904">
    <property type="entry name" value="GSu_C4xC__C2xCH"/>
    <property type="match status" value="2"/>
</dbReference>
<organism evidence="4 5">
    <name type="scientific">Desulfuromonas versatilis</name>
    <dbReference type="NCBI Taxonomy" id="2802975"/>
    <lineage>
        <taxon>Bacteria</taxon>
        <taxon>Pseudomonadati</taxon>
        <taxon>Thermodesulfobacteriota</taxon>
        <taxon>Desulfuromonadia</taxon>
        <taxon>Desulfuromonadales</taxon>
        <taxon>Desulfuromonadaceae</taxon>
        <taxon>Desulfuromonas</taxon>
    </lineage>
</organism>
<evidence type="ECO:0000259" key="3">
    <source>
        <dbReference type="PROSITE" id="PS50060"/>
    </source>
</evidence>
<dbReference type="Gene3D" id="2.60.40.10">
    <property type="entry name" value="Immunoglobulins"/>
    <property type="match status" value="1"/>
</dbReference>
<dbReference type="InterPro" id="IPR036280">
    <property type="entry name" value="Multihaem_cyt_sf"/>
</dbReference>
<dbReference type="EMBL" id="AP024355">
    <property type="protein sequence ID" value="BCR05572.1"/>
    <property type="molecule type" value="Genomic_DNA"/>
</dbReference>
<dbReference type="RefSeq" id="WP_221248989.1">
    <property type="nucleotide sequence ID" value="NZ_AP024355.1"/>
</dbReference>
<keyword evidence="2" id="KW-0732">Signal</keyword>
<dbReference type="SUPFAM" id="SSF49899">
    <property type="entry name" value="Concanavalin A-like lectins/glucanases"/>
    <property type="match status" value="2"/>
</dbReference>
<feature type="compositionally biased region" description="Low complexity" evidence="1">
    <location>
        <begin position="216"/>
        <end position="228"/>
    </location>
</feature>
<dbReference type="Pfam" id="PF00629">
    <property type="entry name" value="MAM"/>
    <property type="match status" value="1"/>
</dbReference>
<feature type="region of interest" description="Disordered" evidence="1">
    <location>
        <begin position="1794"/>
        <end position="1820"/>
    </location>
</feature>
<feature type="region of interest" description="Disordered" evidence="1">
    <location>
        <begin position="189"/>
        <end position="228"/>
    </location>
</feature>
<reference evidence="4 5" key="1">
    <citation type="journal article" date="2016" name="C (Basel)">
        <title>Selective Growth of and Electricity Production by Marine Exoelectrogenic Bacteria in Self-Aggregated Hydrogel of Microbially Reduced Graphene Oxide.</title>
        <authorList>
            <person name="Yoshida N."/>
            <person name="Goto Y."/>
            <person name="Miyata Y."/>
        </authorList>
    </citation>
    <scope>NUCLEOTIDE SEQUENCE [LARGE SCALE GENOMIC DNA]</scope>
    <source>
        <strain evidence="4 5">NIT-T3</strain>
    </source>
</reference>
<dbReference type="SUPFAM" id="SSF48695">
    <property type="entry name" value="Multiheme cytochromes"/>
    <property type="match status" value="3"/>
</dbReference>
<feature type="signal peptide" evidence="2">
    <location>
        <begin position="1"/>
        <end position="35"/>
    </location>
</feature>